<dbReference type="Pfam" id="PF00076">
    <property type="entry name" value="RRM_1"/>
    <property type="match status" value="2"/>
</dbReference>
<evidence type="ECO:0000256" key="2">
    <source>
        <dbReference type="ARBA" id="ARBA00022884"/>
    </source>
</evidence>
<dbReference type="PANTHER" id="PTHR37457">
    <property type="entry name" value="TRNA SELENOCYSTEINE 1-ASSOCIATED PROTEIN 1-RELATED"/>
    <property type="match status" value="1"/>
</dbReference>
<gene>
    <name evidence="7" type="primary">LOC105360891</name>
</gene>
<dbReference type="AlphaFoldDB" id="A0AAJ6YDS7"/>
<dbReference type="Gene3D" id="3.30.70.330">
    <property type="match status" value="2"/>
</dbReference>
<dbReference type="CDD" id="cd12345">
    <property type="entry name" value="RRM2_SECp43_like"/>
    <property type="match status" value="1"/>
</dbReference>
<dbReference type="InterPro" id="IPR000504">
    <property type="entry name" value="RRM_dom"/>
</dbReference>
<comment type="similarity">
    <text evidence="1">Belongs to the RRM TRSPAP family.</text>
</comment>
<evidence type="ECO:0000256" key="3">
    <source>
        <dbReference type="ARBA" id="ARBA00033477"/>
    </source>
</evidence>
<dbReference type="InterPro" id="IPR040434">
    <property type="entry name" value="TSAP1"/>
</dbReference>
<dbReference type="GeneID" id="105360891"/>
<evidence type="ECO:0000259" key="5">
    <source>
        <dbReference type="PROSITE" id="PS50102"/>
    </source>
</evidence>
<feature type="domain" description="RRM" evidence="5">
    <location>
        <begin position="17"/>
        <end position="98"/>
    </location>
</feature>
<dbReference type="SMART" id="SM00360">
    <property type="entry name" value="RRM"/>
    <property type="match status" value="2"/>
</dbReference>
<dbReference type="CDD" id="cd12610">
    <property type="entry name" value="RRM1_SECp43"/>
    <property type="match status" value="1"/>
</dbReference>
<evidence type="ECO:0000256" key="4">
    <source>
        <dbReference type="PROSITE-ProRule" id="PRU00176"/>
    </source>
</evidence>
<feature type="domain" description="RRM" evidence="5">
    <location>
        <begin position="110"/>
        <end position="189"/>
    </location>
</feature>
<dbReference type="KEGG" id="csol:105360891"/>
<dbReference type="FunFam" id="3.30.70.330:FF:000159">
    <property type="entry name" value="tRNA selenocysteine 1-associated protein 1"/>
    <property type="match status" value="1"/>
</dbReference>
<dbReference type="InterPro" id="IPR012677">
    <property type="entry name" value="Nucleotide-bd_a/b_plait_sf"/>
</dbReference>
<name>A0AAJ6YDS7_9HYME</name>
<evidence type="ECO:0000313" key="7">
    <source>
        <dbReference type="RefSeq" id="XP_011496207.1"/>
    </source>
</evidence>
<evidence type="ECO:0000256" key="1">
    <source>
        <dbReference type="ARBA" id="ARBA00008920"/>
    </source>
</evidence>
<dbReference type="RefSeq" id="XP_011496207.1">
    <property type="nucleotide sequence ID" value="XM_011497905.1"/>
</dbReference>
<keyword evidence="6" id="KW-1185">Reference proteome</keyword>
<dbReference type="Proteomes" id="UP000695007">
    <property type="component" value="Unplaced"/>
</dbReference>
<keyword evidence="2 4" id="KW-0694">RNA-binding</keyword>
<dbReference type="GO" id="GO:0003723">
    <property type="term" value="F:RNA binding"/>
    <property type="evidence" value="ECO:0007669"/>
    <property type="project" value="UniProtKB-UniRule"/>
</dbReference>
<sequence length="303" mass="34504">MLLDKIECKMSGPMVLCQLWMGGLEPYMTESFIMNAFHNMGEQPQTVKVMRNRYTGEPAGYCFVHFPTDEMALDAMHKLNGKIIPGSSPQVRFRLNHASTTGKPAAEREYSIWVGDLSTDVDDYSLYRTFAAKYNSIRTAKVILDSSSFSKGYGFVRFANEDEQKDSLVTMNGYRGLGTRSLKICNAVPRPWNKVTDSNSAPSSSDYSSGMSSDAYNYYDTSSYWNSYSAWQQGYYESEPTSDGYSNYVSDRKPEEDELELIDHSIPVDVDKLNREIIEQDYNLWDALESSKWIPCDTLELCY</sequence>
<dbReference type="PANTHER" id="PTHR37457:SF3">
    <property type="entry name" value="TRNA SELENOCYSTEINE-ASSOCIATED PROTEIN 1"/>
    <property type="match status" value="1"/>
</dbReference>
<dbReference type="PROSITE" id="PS50102">
    <property type="entry name" value="RRM"/>
    <property type="match status" value="2"/>
</dbReference>
<organism evidence="6 7">
    <name type="scientific">Ceratosolen solmsi marchali</name>
    <dbReference type="NCBI Taxonomy" id="326594"/>
    <lineage>
        <taxon>Eukaryota</taxon>
        <taxon>Metazoa</taxon>
        <taxon>Ecdysozoa</taxon>
        <taxon>Arthropoda</taxon>
        <taxon>Hexapoda</taxon>
        <taxon>Insecta</taxon>
        <taxon>Pterygota</taxon>
        <taxon>Neoptera</taxon>
        <taxon>Endopterygota</taxon>
        <taxon>Hymenoptera</taxon>
        <taxon>Apocrita</taxon>
        <taxon>Proctotrupomorpha</taxon>
        <taxon>Chalcidoidea</taxon>
        <taxon>Agaonidae</taxon>
        <taxon>Agaoninae</taxon>
        <taxon>Ceratosolen</taxon>
    </lineage>
</organism>
<protein>
    <recommendedName>
        <fullName evidence="3">tRNA selenocysteine-associated protein 1</fullName>
    </recommendedName>
</protein>
<dbReference type="CTD" id="33652"/>
<reference evidence="7" key="1">
    <citation type="submission" date="2025-08" db="UniProtKB">
        <authorList>
            <consortium name="RefSeq"/>
        </authorList>
    </citation>
    <scope>IDENTIFICATION</scope>
</reference>
<dbReference type="SUPFAM" id="SSF54928">
    <property type="entry name" value="RNA-binding domain, RBD"/>
    <property type="match status" value="1"/>
</dbReference>
<accession>A0AAJ6YDS7</accession>
<dbReference type="InterPro" id="IPR035979">
    <property type="entry name" value="RBD_domain_sf"/>
</dbReference>
<proteinExistence type="inferred from homology"/>
<evidence type="ECO:0000313" key="6">
    <source>
        <dbReference type="Proteomes" id="UP000695007"/>
    </source>
</evidence>